<keyword evidence="3" id="KW-1185">Reference proteome</keyword>
<keyword evidence="1" id="KW-1133">Transmembrane helix</keyword>
<evidence type="ECO:0000313" key="2">
    <source>
        <dbReference type="EMBL" id="MDO2409812.1"/>
    </source>
</evidence>
<feature type="transmembrane region" description="Helical" evidence="1">
    <location>
        <begin position="358"/>
        <end position="375"/>
    </location>
</feature>
<feature type="transmembrane region" description="Helical" evidence="1">
    <location>
        <begin position="497"/>
        <end position="516"/>
    </location>
</feature>
<feature type="transmembrane region" description="Helical" evidence="1">
    <location>
        <begin position="522"/>
        <end position="541"/>
    </location>
</feature>
<evidence type="ECO:0000313" key="3">
    <source>
        <dbReference type="Proteomes" id="UP001171111"/>
    </source>
</evidence>
<evidence type="ECO:0000256" key="1">
    <source>
        <dbReference type="SAM" id="Phobius"/>
    </source>
</evidence>
<name>A0ABT8TD73_9BACT</name>
<gene>
    <name evidence="2" type="ORF">Q2362_06835</name>
</gene>
<reference evidence="2 3" key="1">
    <citation type="submission" date="2023-06" db="EMBL/GenBank/DDBJ databases">
        <title>Campylobacter magnum sp. nov., isolated from cecal contents of domestic pigs (Sus scrofa domesticus).</title>
        <authorList>
            <person name="Papic B."/>
            <person name="Gruntar I."/>
        </authorList>
    </citation>
    <scope>NUCLEOTIDE SEQUENCE [LARGE SCALE GENOMIC DNA]</scope>
    <source>
        <strain evidence="3">34484-21</strain>
    </source>
</reference>
<protein>
    <submittedName>
        <fullName evidence="2">Pentapeptide repeat-containing protein</fullName>
    </submittedName>
</protein>
<feature type="transmembrane region" description="Helical" evidence="1">
    <location>
        <begin position="447"/>
        <end position="465"/>
    </location>
</feature>
<feature type="transmembrane region" description="Helical" evidence="1">
    <location>
        <begin position="381"/>
        <end position="408"/>
    </location>
</feature>
<feature type="transmembrane region" description="Helical" evidence="1">
    <location>
        <begin position="548"/>
        <end position="565"/>
    </location>
</feature>
<comment type="caution">
    <text evidence="2">The sequence shown here is derived from an EMBL/GenBank/DDBJ whole genome shotgun (WGS) entry which is preliminary data.</text>
</comment>
<accession>A0ABT8TD73</accession>
<proteinExistence type="predicted"/>
<dbReference type="EMBL" id="JAULJQ010000007">
    <property type="protein sequence ID" value="MDO2409812.1"/>
    <property type="molecule type" value="Genomic_DNA"/>
</dbReference>
<dbReference type="Proteomes" id="UP001171111">
    <property type="component" value="Unassembled WGS sequence"/>
</dbReference>
<feature type="transmembrane region" description="Helical" evidence="1">
    <location>
        <begin position="657"/>
        <end position="674"/>
    </location>
</feature>
<keyword evidence="1" id="KW-0472">Membrane</keyword>
<keyword evidence="1" id="KW-0812">Transmembrane</keyword>
<dbReference type="RefSeq" id="WP_302244590.1">
    <property type="nucleotide sequence ID" value="NZ_JAULJQ010000007.1"/>
</dbReference>
<feature type="transmembrane region" description="Helical" evidence="1">
    <location>
        <begin position="471"/>
        <end position="490"/>
    </location>
</feature>
<sequence length="686" mass="80507">MLSKDKIKKVISKFLNIDLNQVIISSFYIKEEKISVYVVENLTIDNKKVFKYNIFFKNCHFKCKFKNKSTDKRKTTGKLIFENCVFEKDIDLIDVNFDCVNFIKCKFEGTVKLNSCVIGEFSDKNSIFQKKLVLYDKNIKESCIFKDKTEFIESVFQRITDFSHCVFESDITFKKCEFLYDSDKKGKVGDADADFSSIDFRGEVYFDQSKFKGFAAFHMSKFAKQTSFYETEFDKMPNFSPGNFGNVVYFNTTRWKHGFEFENIKESIETAYNAKGDESDKKRDDQLKENIINFRDSCRAIKNTLIEQNNLLDAQNFHKAELYCKEIELRDRMDQEYLSNSNKVKIKINSNLLLKERFCVLIATLLSCWFGFFYFEHKSVLASFLYGSIFVLSLEIFVRIVIWLYRFVLEECNEIKYKCSNFDIWFDWIILLLYRYTSEHHTNINRILHVLLIVIVSYSFTLFVFDYIINYALVDFLTFSVLLCIAVFFFKKFFHQNILLINLKVLIYFFLSLIFVCLVAKITYILHYIFSIFILFSFYSLKNSFCIFISRAIIYVIAILILALQPEILNPMIGIHKSSEYKNSKLNELMDNISYDKLVALASNATQEAPSALNAKSPREIIIENKNIIKDSTEFNASFDSLKQAIKQDEVIYATRQSMSVIYIVLLVLCLYSLQKTARKNTIVPS</sequence>
<organism evidence="2 3">
    <name type="scientific">Campylobacter magnus</name>
    <dbReference type="NCBI Taxonomy" id="3026462"/>
    <lineage>
        <taxon>Bacteria</taxon>
        <taxon>Pseudomonadati</taxon>
        <taxon>Campylobacterota</taxon>
        <taxon>Epsilonproteobacteria</taxon>
        <taxon>Campylobacterales</taxon>
        <taxon>Campylobacteraceae</taxon>
        <taxon>Campylobacter</taxon>
    </lineage>
</organism>